<dbReference type="OMA" id="MQNYLDK"/>
<comment type="similarity">
    <text evidence="2 5">Belongs to the eukaryotic/archaeal RNase P protein component 2 family.</text>
</comment>
<keyword evidence="4" id="KW-0539">Nucleus</keyword>
<keyword evidence="3 5" id="KW-0819">tRNA processing</keyword>
<organism evidence="6 7">
    <name type="scientific">Pneumocystis murina (strain B123)</name>
    <name type="common">Mouse pneumocystis pneumonia agent</name>
    <name type="synonym">Pneumocystis carinii f. sp. muris</name>
    <dbReference type="NCBI Taxonomy" id="1069680"/>
    <lineage>
        <taxon>Eukaryota</taxon>
        <taxon>Fungi</taxon>
        <taxon>Dikarya</taxon>
        <taxon>Ascomycota</taxon>
        <taxon>Taphrinomycotina</taxon>
        <taxon>Pneumocystomycetes</taxon>
        <taxon>Pneumocystaceae</taxon>
        <taxon>Pneumocystis</taxon>
    </lineage>
</organism>
<dbReference type="EC" id="3.1.26.5" evidence="5"/>
<dbReference type="Gene3D" id="3.30.70.3250">
    <property type="entry name" value="Ribonuclease P, Pop5 subunit"/>
    <property type="match status" value="1"/>
</dbReference>
<dbReference type="STRING" id="1069680.M7NL02"/>
<dbReference type="InterPro" id="IPR038085">
    <property type="entry name" value="Rnp2-like_sf"/>
</dbReference>
<dbReference type="eggNOG" id="KOG4639">
    <property type="taxonomic scope" value="Eukaryota"/>
</dbReference>
<proteinExistence type="inferred from homology"/>
<accession>M7NL02</accession>
<dbReference type="VEuPathDB" id="FungiDB:PNEG_02283"/>
<evidence type="ECO:0000256" key="5">
    <source>
        <dbReference type="PIRNR" id="PIRNR023803"/>
    </source>
</evidence>
<dbReference type="RefSeq" id="XP_007874277.1">
    <property type="nucleotide sequence ID" value="XM_007876086.1"/>
</dbReference>
<sequence>MVRFKSRYIVFQIFQENQLISTLFNTNWTEHKPFIPIKLSDKLTTLTSHNLLNLIKEHVYLNFGDWGQGLIAASLNIKYYSPATHTGIIRVSRQHYRLVWAVLTFIKTIQDQPILIRVLRINGTIKKAKMFLIQRNQDLLIKEKFRKNI</sequence>
<dbReference type="GeneID" id="19895976"/>
<evidence type="ECO:0000313" key="7">
    <source>
        <dbReference type="Proteomes" id="UP000011958"/>
    </source>
</evidence>
<dbReference type="PIRSF" id="PIRSF023803">
    <property type="entry name" value="Ribonuclease_P_prd"/>
    <property type="match status" value="1"/>
</dbReference>
<dbReference type="GO" id="GO:0001682">
    <property type="term" value="P:tRNA 5'-leader removal"/>
    <property type="evidence" value="ECO:0007669"/>
    <property type="project" value="InterPro"/>
</dbReference>
<dbReference type="GO" id="GO:0000172">
    <property type="term" value="C:ribonuclease MRP complex"/>
    <property type="evidence" value="ECO:0007669"/>
    <property type="project" value="TreeGrafter"/>
</dbReference>
<dbReference type="Pfam" id="PF01900">
    <property type="entry name" value="RNase_P_Rpp14"/>
    <property type="match status" value="1"/>
</dbReference>
<dbReference type="EMBL" id="AFWA02000013">
    <property type="protein sequence ID" value="EMR09328.1"/>
    <property type="molecule type" value="Genomic_DNA"/>
</dbReference>
<evidence type="ECO:0000313" key="6">
    <source>
        <dbReference type="EMBL" id="EMR09328.1"/>
    </source>
</evidence>
<comment type="function">
    <text evidence="5">Component of ribonuclease P, a protein complex that generates mature tRNA molecules by cleaving their 5'-ends.</text>
</comment>
<reference evidence="7" key="1">
    <citation type="journal article" date="2016" name="Nat. Commun.">
        <title>Genome analysis of three Pneumocystis species reveals adaptation mechanisms to life exclusively in mammalian hosts.</title>
        <authorList>
            <person name="Ma L."/>
            <person name="Chen Z."/>
            <person name="Huang D.W."/>
            <person name="Kutty G."/>
            <person name="Ishihara M."/>
            <person name="Wang H."/>
            <person name="Abouelleil A."/>
            <person name="Bishop L."/>
            <person name="Davey E."/>
            <person name="Deng R."/>
            <person name="Deng X."/>
            <person name="Fan L."/>
            <person name="Fantoni G."/>
            <person name="Fitzgerald M."/>
            <person name="Gogineni E."/>
            <person name="Goldberg J.M."/>
            <person name="Handley G."/>
            <person name="Hu X."/>
            <person name="Huber C."/>
            <person name="Jiao X."/>
            <person name="Jones K."/>
            <person name="Levin J.Z."/>
            <person name="Liu Y."/>
            <person name="Macdonald P."/>
            <person name="Melnikov A."/>
            <person name="Raley C."/>
            <person name="Sassi M."/>
            <person name="Sherman B.T."/>
            <person name="Song X."/>
            <person name="Sykes S."/>
            <person name="Tran B."/>
            <person name="Walsh L."/>
            <person name="Xia Y."/>
            <person name="Yang J."/>
            <person name="Young S."/>
            <person name="Zeng Q."/>
            <person name="Zheng X."/>
            <person name="Stephens R."/>
            <person name="Nusbaum C."/>
            <person name="Birren B.W."/>
            <person name="Azadi P."/>
            <person name="Lempicki R.A."/>
            <person name="Cuomo C.A."/>
            <person name="Kovacs J.A."/>
        </authorList>
    </citation>
    <scope>NUCLEOTIDE SEQUENCE [LARGE SCALE GENOMIC DNA]</scope>
    <source>
        <strain evidence="7">B123</strain>
    </source>
</reference>
<comment type="caution">
    <text evidence="6">The sequence shown here is derived from an EMBL/GenBank/DDBJ whole genome shotgun (WGS) entry which is preliminary data.</text>
</comment>
<dbReference type="InterPro" id="IPR002759">
    <property type="entry name" value="Pop5/Rpp14/Rnp2-like"/>
</dbReference>
<evidence type="ECO:0000256" key="2">
    <source>
        <dbReference type="ARBA" id="ARBA00010800"/>
    </source>
</evidence>
<evidence type="ECO:0000256" key="4">
    <source>
        <dbReference type="ARBA" id="ARBA00023242"/>
    </source>
</evidence>
<dbReference type="SUPFAM" id="SSF160350">
    <property type="entry name" value="Rnp2-like"/>
    <property type="match status" value="1"/>
</dbReference>
<dbReference type="InterPro" id="IPR016819">
    <property type="entry name" value="RNase_P/MRP_POP5"/>
</dbReference>
<dbReference type="PANTHER" id="PTHR15441:SF2">
    <property type="entry name" value="RIBONUCLEASE P_MRP PROTEIN SUBUNIT POP5"/>
    <property type="match status" value="1"/>
</dbReference>
<dbReference type="AlphaFoldDB" id="M7NL02"/>
<dbReference type="HOGENOM" id="CLU_086710_1_2_1"/>
<evidence type="ECO:0000256" key="3">
    <source>
        <dbReference type="ARBA" id="ARBA00022694"/>
    </source>
</evidence>
<name>M7NL02_PNEMU</name>
<comment type="subcellular location">
    <subcellularLocation>
        <location evidence="1">Nucleus</location>
    </subcellularLocation>
</comment>
<dbReference type="GO" id="GO:0004526">
    <property type="term" value="F:ribonuclease P activity"/>
    <property type="evidence" value="ECO:0007669"/>
    <property type="project" value="UniProtKB-EC"/>
</dbReference>
<dbReference type="GO" id="GO:0030681">
    <property type="term" value="C:multimeric ribonuclease P complex"/>
    <property type="evidence" value="ECO:0007669"/>
    <property type="project" value="TreeGrafter"/>
</dbReference>
<gene>
    <name evidence="6" type="ORF">PNEG_02283</name>
</gene>
<keyword evidence="7" id="KW-1185">Reference proteome</keyword>
<dbReference type="OrthoDB" id="24745at2759"/>
<dbReference type="GO" id="GO:0005730">
    <property type="term" value="C:nucleolus"/>
    <property type="evidence" value="ECO:0007669"/>
    <property type="project" value="TreeGrafter"/>
</dbReference>
<dbReference type="PANTHER" id="PTHR15441">
    <property type="entry name" value="RIBONUCLEASE P PROTEIN SUBUNIT P14"/>
    <property type="match status" value="1"/>
</dbReference>
<dbReference type="Proteomes" id="UP000011958">
    <property type="component" value="Unassembled WGS sequence"/>
</dbReference>
<dbReference type="GO" id="GO:0033204">
    <property type="term" value="F:ribonuclease P RNA binding"/>
    <property type="evidence" value="ECO:0007669"/>
    <property type="project" value="InterPro"/>
</dbReference>
<evidence type="ECO:0000256" key="1">
    <source>
        <dbReference type="ARBA" id="ARBA00004123"/>
    </source>
</evidence>
<protein>
    <recommendedName>
        <fullName evidence="5">Ribonuclease P/MRP protein subunit POP5</fullName>
        <ecNumber evidence="5">3.1.26.5</ecNumber>
    </recommendedName>
</protein>
<comment type="catalytic activity">
    <reaction evidence="5">
        <text>Endonucleolytic cleavage of RNA, removing 5'-extranucleotides from tRNA precursor.</text>
        <dbReference type="EC" id="3.1.26.5"/>
    </reaction>
</comment>